<keyword evidence="4" id="KW-1185">Reference proteome</keyword>
<evidence type="ECO:0000313" key="4">
    <source>
        <dbReference type="Proteomes" id="UP001287286"/>
    </source>
</evidence>
<organism evidence="3 4">
    <name type="scientific">Purpureocillium lilacinum</name>
    <name type="common">Paecilomyces lilacinus</name>
    <dbReference type="NCBI Taxonomy" id="33203"/>
    <lineage>
        <taxon>Eukaryota</taxon>
        <taxon>Fungi</taxon>
        <taxon>Dikarya</taxon>
        <taxon>Ascomycota</taxon>
        <taxon>Pezizomycotina</taxon>
        <taxon>Sordariomycetes</taxon>
        <taxon>Hypocreomycetidae</taxon>
        <taxon>Hypocreales</taxon>
        <taxon>Ophiocordycipitaceae</taxon>
        <taxon>Purpureocillium</taxon>
    </lineage>
</organism>
<feature type="domain" description="Azaphilone pigments biosynthesis cluster protein L N-terminal" evidence="2">
    <location>
        <begin position="15"/>
        <end position="195"/>
    </location>
</feature>
<protein>
    <recommendedName>
        <fullName evidence="2">Azaphilone pigments biosynthesis cluster protein L N-terminal domain-containing protein</fullName>
    </recommendedName>
</protein>
<dbReference type="EMBL" id="JAWRVI010000173">
    <property type="protein sequence ID" value="KAK4073069.1"/>
    <property type="molecule type" value="Genomic_DNA"/>
</dbReference>
<evidence type="ECO:0000256" key="1">
    <source>
        <dbReference type="SAM" id="MobiDB-lite"/>
    </source>
</evidence>
<dbReference type="InterPro" id="IPR031348">
    <property type="entry name" value="PigL_N"/>
</dbReference>
<proteinExistence type="predicted"/>
<comment type="caution">
    <text evidence="3">The sequence shown here is derived from an EMBL/GenBank/DDBJ whole genome shotgun (WGS) entry which is preliminary data.</text>
</comment>
<name>A0ABR0BF17_PURLI</name>
<feature type="region of interest" description="Disordered" evidence="1">
    <location>
        <begin position="231"/>
        <end position="252"/>
    </location>
</feature>
<evidence type="ECO:0000259" key="2">
    <source>
        <dbReference type="Pfam" id="PF17111"/>
    </source>
</evidence>
<dbReference type="Proteomes" id="UP001287286">
    <property type="component" value="Unassembled WGS sequence"/>
</dbReference>
<accession>A0ABR0BF17</accession>
<evidence type="ECO:0000313" key="3">
    <source>
        <dbReference type="EMBL" id="KAK4073069.1"/>
    </source>
</evidence>
<reference evidence="3 4" key="1">
    <citation type="journal article" date="2024" name="Microbiol. Resour. Announc.">
        <title>Genome annotations for the ascomycete fungi Trichoderma harzianum, Trichoderma aggressivum, and Purpureocillium lilacinum.</title>
        <authorList>
            <person name="Beijen E.P.W."/>
            <person name="Ohm R.A."/>
        </authorList>
    </citation>
    <scope>NUCLEOTIDE SEQUENCE [LARGE SCALE GENOMIC DNA]</scope>
    <source>
        <strain evidence="3 4">CBS 150709</strain>
    </source>
</reference>
<feature type="compositionally biased region" description="Polar residues" evidence="1">
    <location>
        <begin position="231"/>
        <end position="244"/>
    </location>
</feature>
<sequence>MAGPHCNKAQQAGVDSTLRSAKLLCETCLGLQDREKRIRDLGDQMLRLVSVLLELKRTMELGIPISARLQKPIDRCGQLCGDFRLSIRDFSQSPEARIGPEPRTVVNGLDRGPVARPVDWYRLQFTGDGIMHFIDIIGEYKDTISVSLGTSLRVASLCAEALDNFDEFIQTTAGRLRARACQIAGSMQAATETPSSSFTLVDLTANAECLHICEDALIYVGKLKAGGEGSSRPTNLGLPNTGQNAGADTPTVPATTAGPPYWGGASGTSRVRVSQVRRNDQLGVSAPSRFFNYANRDVLQILISADGRTIDGANVYLGGSAQGGARQVAGSMSDNLVQALSRSSTP</sequence>
<dbReference type="Pfam" id="PF17111">
    <property type="entry name" value="PigL_N"/>
    <property type="match status" value="1"/>
</dbReference>
<gene>
    <name evidence="3" type="ORF">Purlil1_13157</name>
</gene>